<dbReference type="AlphaFoldDB" id="A0A6V7WUV1"/>
<keyword evidence="1" id="KW-0175">Coiled coil</keyword>
<dbReference type="EMBL" id="CAJEWN010000832">
    <property type="protein sequence ID" value="CAD2190757.1"/>
    <property type="molecule type" value="Genomic_DNA"/>
</dbReference>
<name>A0A6V7WUV1_MELEN</name>
<comment type="caution">
    <text evidence="2">The sequence shown here is derived from an EMBL/GenBank/DDBJ whole genome shotgun (WGS) entry which is preliminary data.</text>
</comment>
<evidence type="ECO:0000256" key="1">
    <source>
        <dbReference type="SAM" id="Coils"/>
    </source>
</evidence>
<evidence type="ECO:0000313" key="3">
    <source>
        <dbReference type="Proteomes" id="UP000580250"/>
    </source>
</evidence>
<reference evidence="2 3" key="1">
    <citation type="submission" date="2020-08" db="EMBL/GenBank/DDBJ databases">
        <authorList>
            <person name="Koutsovoulos G."/>
            <person name="Danchin GJ E."/>
        </authorList>
    </citation>
    <scope>NUCLEOTIDE SEQUENCE [LARGE SCALE GENOMIC DNA]</scope>
</reference>
<sequence length="263" mass="30596">MAQILLSNDLIKLQTNFNNLQLKSIEEEEKSINLENELKKIQKINSEHKNEIEEIKNNFQKLIEENIKQLKDEIVQKDEKINSLEVEIKKANDLTDKKFGDLFNFVSLLNNLVFVKIKNKWKEIDSGYTRCCDNNCINTNKPVGNCIKGNGFGNLIDDENIEYLVGKGGYDKWVYVYAENPFKKPQNSLNYSLYYFEIKCKFEKELNGSESDMDIGLRNFSTNNYIFYSAKYGRIYNEKLATFQLSTFSRNNNDIFGCGLSPN</sequence>
<evidence type="ECO:0000313" key="2">
    <source>
        <dbReference type="EMBL" id="CAD2190757.1"/>
    </source>
</evidence>
<proteinExistence type="predicted"/>
<feature type="coiled-coil region" evidence="1">
    <location>
        <begin position="17"/>
        <end position="94"/>
    </location>
</feature>
<accession>A0A6V7WUV1</accession>
<organism evidence="2 3">
    <name type="scientific">Meloidogyne enterolobii</name>
    <name type="common">Root-knot nematode worm</name>
    <name type="synonym">Meloidogyne mayaguensis</name>
    <dbReference type="NCBI Taxonomy" id="390850"/>
    <lineage>
        <taxon>Eukaryota</taxon>
        <taxon>Metazoa</taxon>
        <taxon>Ecdysozoa</taxon>
        <taxon>Nematoda</taxon>
        <taxon>Chromadorea</taxon>
        <taxon>Rhabditida</taxon>
        <taxon>Tylenchina</taxon>
        <taxon>Tylenchomorpha</taxon>
        <taxon>Tylenchoidea</taxon>
        <taxon>Meloidogynidae</taxon>
        <taxon>Meloidogyninae</taxon>
        <taxon>Meloidogyne</taxon>
    </lineage>
</organism>
<dbReference type="Proteomes" id="UP000580250">
    <property type="component" value="Unassembled WGS sequence"/>
</dbReference>
<protein>
    <submittedName>
        <fullName evidence="2">Uncharacterized protein</fullName>
    </submittedName>
</protein>
<gene>
    <name evidence="2" type="ORF">MENT_LOCUS43573</name>
</gene>